<dbReference type="SUPFAM" id="SSF49764">
    <property type="entry name" value="HSP20-like chaperones"/>
    <property type="match status" value="1"/>
</dbReference>
<dbReference type="PROSITE" id="PS01031">
    <property type="entry name" value="SHSP"/>
    <property type="match status" value="1"/>
</dbReference>
<accession>A0A544QWU3</accession>
<keyword evidence="5" id="KW-1185">Reference proteome</keyword>
<dbReference type="RefSeq" id="WP_142535492.1">
    <property type="nucleotide sequence ID" value="NZ_SGJB01000004.1"/>
</dbReference>
<gene>
    <name evidence="4" type="ORF">EXD82_03300</name>
</gene>
<evidence type="ECO:0000256" key="2">
    <source>
        <dbReference type="RuleBase" id="RU003616"/>
    </source>
</evidence>
<proteinExistence type="inferred from homology"/>
<dbReference type="CDD" id="cd06471">
    <property type="entry name" value="ACD_LpsHSP_like"/>
    <property type="match status" value="1"/>
</dbReference>
<evidence type="ECO:0000313" key="4">
    <source>
        <dbReference type="EMBL" id="TQQ85135.1"/>
    </source>
</evidence>
<evidence type="ECO:0000259" key="3">
    <source>
        <dbReference type="PROSITE" id="PS01031"/>
    </source>
</evidence>
<dbReference type="OrthoDB" id="9811615at2"/>
<comment type="caution">
    <text evidence="4">The sequence shown here is derived from an EMBL/GenBank/DDBJ whole genome shotgun (WGS) entry which is preliminary data.</text>
</comment>
<dbReference type="PANTHER" id="PTHR11527">
    <property type="entry name" value="HEAT-SHOCK PROTEIN 20 FAMILY MEMBER"/>
    <property type="match status" value="1"/>
</dbReference>
<dbReference type="InterPro" id="IPR002068">
    <property type="entry name" value="A-crystallin/Hsp20_dom"/>
</dbReference>
<dbReference type="InterPro" id="IPR031107">
    <property type="entry name" value="Small_HSP"/>
</dbReference>
<sequence length="150" mass="17599">MMMPSIFRENLFDDLMDFSFDRDFWNMNNSLYGKQAKNMMRTDIKENENNYELDIDLPGFKKDEISAELKNGYLTVSATKNVDNDNSDDSSKYIRKERYVGSMCRSFYVGQDIKQEDIHAKFEDGILKLCVPKEDVKKVEQTNNFIQIEG</sequence>
<reference evidence="4 5" key="1">
    <citation type="submission" date="2019-02" db="EMBL/GenBank/DDBJ databases">
        <title>Peptostreptococcaceae bacterium ZHW00191 nov., a new bacterium isolated from the human gut.</title>
        <authorList>
            <person name="Zhou H.-W."/>
            <person name="Chen X.-J."/>
        </authorList>
    </citation>
    <scope>NUCLEOTIDE SEQUENCE [LARGE SCALE GENOMIC DNA]</scope>
    <source>
        <strain evidence="4 5">ZHW00191</strain>
    </source>
</reference>
<evidence type="ECO:0000256" key="1">
    <source>
        <dbReference type="PROSITE-ProRule" id="PRU00285"/>
    </source>
</evidence>
<comment type="similarity">
    <text evidence="1 2">Belongs to the small heat shock protein (HSP20) family.</text>
</comment>
<dbReference type="EMBL" id="SGJB01000004">
    <property type="protein sequence ID" value="TQQ85135.1"/>
    <property type="molecule type" value="Genomic_DNA"/>
</dbReference>
<dbReference type="InterPro" id="IPR008978">
    <property type="entry name" value="HSP20-like_chaperone"/>
</dbReference>
<name>A0A544QWU3_9FIRM</name>
<feature type="domain" description="SHSP" evidence="3">
    <location>
        <begin position="33"/>
        <end position="149"/>
    </location>
</feature>
<evidence type="ECO:0000313" key="5">
    <source>
        <dbReference type="Proteomes" id="UP000317863"/>
    </source>
</evidence>
<protein>
    <submittedName>
        <fullName evidence="4">Hsp20/alpha crystallin family protein</fullName>
    </submittedName>
</protein>
<dbReference type="Proteomes" id="UP000317863">
    <property type="component" value="Unassembled WGS sequence"/>
</dbReference>
<organism evidence="4 5">
    <name type="scientific">Peptacetobacter hominis</name>
    <dbReference type="NCBI Taxonomy" id="2743610"/>
    <lineage>
        <taxon>Bacteria</taxon>
        <taxon>Bacillati</taxon>
        <taxon>Bacillota</taxon>
        <taxon>Clostridia</taxon>
        <taxon>Peptostreptococcales</taxon>
        <taxon>Peptostreptococcaceae</taxon>
        <taxon>Peptacetobacter</taxon>
    </lineage>
</organism>
<dbReference type="Gene3D" id="2.60.40.790">
    <property type="match status" value="1"/>
</dbReference>
<dbReference type="Pfam" id="PF00011">
    <property type="entry name" value="HSP20"/>
    <property type="match status" value="1"/>
</dbReference>
<dbReference type="AlphaFoldDB" id="A0A544QWU3"/>